<dbReference type="NCBIfam" id="TIGR00233">
    <property type="entry name" value="trpS"/>
    <property type="match status" value="1"/>
</dbReference>
<dbReference type="PROSITE" id="PS00178">
    <property type="entry name" value="AA_TRNA_LIGASE_I"/>
    <property type="match status" value="1"/>
</dbReference>
<comment type="caution">
    <text evidence="10">The sequence shown here is derived from an EMBL/GenBank/DDBJ whole genome shotgun (WGS) entry which is preliminary data.</text>
</comment>
<proteinExistence type="inferred from homology"/>
<evidence type="ECO:0000256" key="6">
    <source>
        <dbReference type="ARBA" id="ARBA00022917"/>
    </source>
</evidence>
<evidence type="ECO:0000256" key="7">
    <source>
        <dbReference type="ARBA" id="ARBA00023146"/>
    </source>
</evidence>
<evidence type="ECO:0000256" key="4">
    <source>
        <dbReference type="ARBA" id="ARBA00022741"/>
    </source>
</evidence>
<sequence>MQASSQSATVERAIARSQEIEREIDKDPSRFRILTGDRPTGHLHLGHYFGTIQSRVTLQNRGIELWQLIADYQVITDRDGVGPLRERVLSLLTDYLAAGMDPKKTVIFTHSAVPALNQLMLPFLSLVTEAELHRNPTVKSELEASGGRAMSGLLLTYPVHQAADILFCRANLVPVGQDQLPHVEQTRVIANRFDKRYGRVREDQPVFRRPDALLSNARHVLGLDGEKMSKSRGNTIELRMSADETAKRLKKAKTDADRNITYDPVNRPEVSNLLLLASMASGEDPREIADQIGDGGGGALKNRVTEDLNTYLEPMRAKRAELEQNEDYLLEILRAGNERANEVAEATLADVREAMHMRYY</sequence>
<evidence type="ECO:0000256" key="5">
    <source>
        <dbReference type="ARBA" id="ARBA00022840"/>
    </source>
</evidence>
<dbReference type="InterPro" id="IPR002306">
    <property type="entry name" value="Trp-tRNA-ligase"/>
</dbReference>
<dbReference type="RefSeq" id="WP_313272960.1">
    <property type="nucleotide sequence ID" value="NZ_JASXSX010000001.1"/>
</dbReference>
<protein>
    <recommendedName>
        <fullName evidence="2 8">Tryptophan--tRNA ligase</fullName>
        <ecNumber evidence="2 8">6.1.1.2</ecNumber>
    </recommendedName>
</protein>
<keyword evidence="11" id="KW-1185">Reference proteome</keyword>
<dbReference type="PANTHER" id="PTHR43766">
    <property type="entry name" value="TRYPTOPHAN--TRNA LIGASE, MITOCHONDRIAL"/>
    <property type="match status" value="1"/>
</dbReference>
<comment type="similarity">
    <text evidence="1 9">Belongs to the class-I aminoacyl-tRNA synthetase family.</text>
</comment>
<dbReference type="Proteomes" id="UP001247542">
    <property type="component" value="Unassembled WGS sequence"/>
</dbReference>
<dbReference type="InterPro" id="IPR002305">
    <property type="entry name" value="aa-tRNA-synth_Ic"/>
</dbReference>
<keyword evidence="3 9" id="KW-0436">Ligase</keyword>
<dbReference type="PRINTS" id="PR01039">
    <property type="entry name" value="TRNASYNTHTRP"/>
</dbReference>
<keyword evidence="7 9" id="KW-0030">Aminoacyl-tRNA synthetase</keyword>
<dbReference type="InterPro" id="IPR014729">
    <property type="entry name" value="Rossmann-like_a/b/a_fold"/>
</dbReference>
<dbReference type="Gene3D" id="1.10.240.10">
    <property type="entry name" value="Tyrosyl-Transfer RNA Synthetase"/>
    <property type="match status" value="1"/>
</dbReference>
<keyword evidence="6 9" id="KW-0648">Protein biosynthesis</keyword>
<evidence type="ECO:0000256" key="1">
    <source>
        <dbReference type="ARBA" id="ARBA00005594"/>
    </source>
</evidence>
<organism evidence="10 11">
    <name type="scientific">Gleimia hominis</name>
    <dbReference type="NCBI Taxonomy" id="595468"/>
    <lineage>
        <taxon>Bacteria</taxon>
        <taxon>Bacillati</taxon>
        <taxon>Actinomycetota</taxon>
        <taxon>Actinomycetes</taxon>
        <taxon>Actinomycetales</taxon>
        <taxon>Actinomycetaceae</taxon>
        <taxon>Gleimia</taxon>
    </lineage>
</organism>
<gene>
    <name evidence="10" type="primary">trpS</name>
    <name evidence="10" type="ORF">QS713_04980</name>
</gene>
<keyword evidence="5 9" id="KW-0067">ATP-binding</keyword>
<evidence type="ECO:0000256" key="8">
    <source>
        <dbReference type="NCBIfam" id="TIGR00233"/>
    </source>
</evidence>
<dbReference type="Pfam" id="PF00579">
    <property type="entry name" value="tRNA-synt_1b"/>
    <property type="match status" value="1"/>
</dbReference>
<evidence type="ECO:0000313" key="11">
    <source>
        <dbReference type="Proteomes" id="UP001247542"/>
    </source>
</evidence>
<dbReference type="GO" id="GO:0004830">
    <property type="term" value="F:tryptophan-tRNA ligase activity"/>
    <property type="evidence" value="ECO:0007669"/>
    <property type="project" value="UniProtKB-EC"/>
</dbReference>
<dbReference type="Gene3D" id="3.40.50.620">
    <property type="entry name" value="HUPs"/>
    <property type="match status" value="1"/>
</dbReference>
<evidence type="ECO:0000256" key="3">
    <source>
        <dbReference type="ARBA" id="ARBA00022598"/>
    </source>
</evidence>
<accession>A0ABU3IDV2</accession>
<dbReference type="InterPro" id="IPR001412">
    <property type="entry name" value="aa-tRNA-synth_I_CS"/>
</dbReference>
<evidence type="ECO:0000313" key="10">
    <source>
        <dbReference type="EMBL" id="MDT3767420.1"/>
    </source>
</evidence>
<dbReference type="InterPro" id="IPR050203">
    <property type="entry name" value="Trp-tRNA_synthetase"/>
</dbReference>
<dbReference type="PANTHER" id="PTHR43766:SF1">
    <property type="entry name" value="TRYPTOPHAN--TRNA LIGASE, MITOCHONDRIAL"/>
    <property type="match status" value="1"/>
</dbReference>
<name>A0ABU3IDV2_9ACTO</name>
<dbReference type="EMBL" id="JASXSX010000001">
    <property type="protein sequence ID" value="MDT3767420.1"/>
    <property type="molecule type" value="Genomic_DNA"/>
</dbReference>
<dbReference type="SUPFAM" id="SSF52374">
    <property type="entry name" value="Nucleotidylyl transferase"/>
    <property type="match status" value="1"/>
</dbReference>
<keyword evidence="4 9" id="KW-0547">Nucleotide-binding</keyword>
<evidence type="ECO:0000256" key="9">
    <source>
        <dbReference type="RuleBase" id="RU363036"/>
    </source>
</evidence>
<dbReference type="EC" id="6.1.1.2" evidence="2 8"/>
<reference evidence="10 11" key="1">
    <citation type="submission" date="2023-06" db="EMBL/GenBank/DDBJ databases">
        <title>Draft genome sequence of Gleimia hominis type strain CCUG 57540T.</title>
        <authorList>
            <person name="Salva-Serra F."/>
            <person name="Cardew S."/>
            <person name="Jensie Markopoulos S."/>
            <person name="Ohlen M."/>
            <person name="Inganas E."/>
            <person name="Svensson-Stadler L."/>
            <person name="Moore E.R.B."/>
        </authorList>
    </citation>
    <scope>NUCLEOTIDE SEQUENCE [LARGE SCALE GENOMIC DNA]</scope>
    <source>
        <strain evidence="10 11">CCUG 57540</strain>
    </source>
</reference>
<evidence type="ECO:0000256" key="2">
    <source>
        <dbReference type="ARBA" id="ARBA00013161"/>
    </source>
</evidence>